<dbReference type="PANTHER" id="PTHR43133">
    <property type="entry name" value="RNA POLYMERASE ECF-TYPE SIGMA FACTO"/>
    <property type="match status" value="1"/>
</dbReference>
<dbReference type="EMBL" id="CAKMMF010000005">
    <property type="protein sequence ID" value="CAH1199007.1"/>
    <property type="molecule type" value="Genomic_DNA"/>
</dbReference>
<sequence length="203" mass="24001">MDAQQLHEAVQCVKAGDKASYACIVKHHQQALYIYCYHLLMQREEAEDALQEVFIKAYEKIHTYTYGQSFTAWLYTIAYHQCVNVLRRRKRSQLMKLFVMRQAGSQSEETGYENIERESFDPLLRRALLRLSPAERALVVHRIIEEKSYEEISVILNSSPANLRKKVERVRRKLRHIWSEMEEKEYGQERNYQSSAEPTVGKK</sequence>
<protein>
    <submittedName>
        <fullName evidence="9">ECF RNA polymerase sigma factor SigW</fullName>
    </submittedName>
</protein>
<comment type="similarity">
    <text evidence="1">Belongs to the sigma-70 factor family. ECF subfamily.</text>
</comment>
<dbReference type="InterPro" id="IPR039425">
    <property type="entry name" value="RNA_pol_sigma-70-like"/>
</dbReference>
<evidence type="ECO:0000256" key="4">
    <source>
        <dbReference type="ARBA" id="ARBA00023125"/>
    </source>
</evidence>
<dbReference type="InterPro" id="IPR013249">
    <property type="entry name" value="RNA_pol_sigma70_r4_t2"/>
</dbReference>
<dbReference type="Pfam" id="PF04542">
    <property type="entry name" value="Sigma70_r2"/>
    <property type="match status" value="1"/>
</dbReference>
<dbReference type="NCBIfam" id="TIGR02937">
    <property type="entry name" value="sigma70-ECF"/>
    <property type="match status" value="1"/>
</dbReference>
<keyword evidence="4" id="KW-0238">DNA-binding</keyword>
<evidence type="ECO:0000256" key="2">
    <source>
        <dbReference type="ARBA" id="ARBA00023015"/>
    </source>
</evidence>
<dbReference type="Proteomes" id="UP000838686">
    <property type="component" value="Unassembled WGS sequence"/>
</dbReference>
<dbReference type="RefSeq" id="WP_236339569.1">
    <property type="nucleotide sequence ID" value="NZ_CAKMMF010000005.1"/>
</dbReference>
<evidence type="ECO:0000256" key="6">
    <source>
        <dbReference type="SAM" id="MobiDB-lite"/>
    </source>
</evidence>
<gene>
    <name evidence="9" type="primary">sigW_1</name>
    <name evidence="9" type="ORF">PAECIP111893_01206</name>
</gene>
<reference evidence="9" key="1">
    <citation type="submission" date="2022-01" db="EMBL/GenBank/DDBJ databases">
        <authorList>
            <person name="Criscuolo A."/>
        </authorList>
    </citation>
    <scope>NUCLEOTIDE SEQUENCE</scope>
    <source>
        <strain evidence="9">CIP111893</strain>
    </source>
</reference>
<evidence type="ECO:0000256" key="3">
    <source>
        <dbReference type="ARBA" id="ARBA00023082"/>
    </source>
</evidence>
<name>A0ABM9BZ78_9BACL</name>
<evidence type="ECO:0000313" key="10">
    <source>
        <dbReference type="Proteomes" id="UP000838686"/>
    </source>
</evidence>
<dbReference type="SUPFAM" id="SSF88659">
    <property type="entry name" value="Sigma3 and sigma4 domains of RNA polymerase sigma factors"/>
    <property type="match status" value="1"/>
</dbReference>
<evidence type="ECO:0000256" key="1">
    <source>
        <dbReference type="ARBA" id="ARBA00010641"/>
    </source>
</evidence>
<dbReference type="InterPro" id="IPR007627">
    <property type="entry name" value="RNA_pol_sigma70_r2"/>
</dbReference>
<feature type="domain" description="RNA polymerase sigma-70 region 2" evidence="7">
    <location>
        <begin position="24"/>
        <end position="91"/>
    </location>
</feature>
<proteinExistence type="inferred from homology"/>
<keyword evidence="3" id="KW-0731">Sigma factor</keyword>
<feature type="region of interest" description="Disordered" evidence="6">
    <location>
        <begin position="184"/>
        <end position="203"/>
    </location>
</feature>
<dbReference type="Pfam" id="PF08281">
    <property type="entry name" value="Sigma70_r4_2"/>
    <property type="match status" value="1"/>
</dbReference>
<evidence type="ECO:0000259" key="8">
    <source>
        <dbReference type="Pfam" id="PF08281"/>
    </source>
</evidence>
<dbReference type="InterPro" id="IPR014284">
    <property type="entry name" value="RNA_pol_sigma-70_dom"/>
</dbReference>
<dbReference type="InterPro" id="IPR013324">
    <property type="entry name" value="RNA_pol_sigma_r3/r4-like"/>
</dbReference>
<accession>A0ABM9BZ78</accession>
<comment type="caution">
    <text evidence="9">The sequence shown here is derived from an EMBL/GenBank/DDBJ whole genome shotgun (WGS) entry which is preliminary data.</text>
</comment>
<evidence type="ECO:0000313" key="9">
    <source>
        <dbReference type="EMBL" id="CAH1199007.1"/>
    </source>
</evidence>
<dbReference type="SUPFAM" id="SSF88946">
    <property type="entry name" value="Sigma2 domain of RNA polymerase sigma factors"/>
    <property type="match status" value="1"/>
</dbReference>
<dbReference type="Gene3D" id="1.10.1740.10">
    <property type="match status" value="1"/>
</dbReference>
<keyword evidence="5" id="KW-0804">Transcription</keyword>
<dbReference type="PANTHER" id="PTHR43133:SF8">
    <property type="entry name" value="RNA POLYMERASE SIGMA FACTOR HI_1459-RELATED"/>
    <property type="match status" value="1"/>
</dbReference>
<keyword evidence="10" id="KW-1185">Reference proteome</keyword>
<dbReference type="InterPro" id="IPR013325">
    <property type="entry name" value="RNA_pol_sigma_r2"/>
</dbReference>
<dbReference type="Gene3D" id="1.10.10.10">
    <property type="entry name" value="Winged helix-like DNA-binding domain superfamily/Winged helix DNA-binding domain"/>
    <property type="match status" value="1"/>
</dbReference>
<keyword evidence="2" id="KW-0805">Transcription regulation</keyword>
<evidence type="ECO:0000259" key="7">
    <source>
        <dbReference type="Pfam" id="PF04542"/>
    </source>
</evidence>
<dbReference type="InterPro" id="IPR036388">
    <property type="entry name" value="WH-like_DNA-bd_sf"/>
</dbReference>
<evidence type="ECO:0000256" key="5">
    <source>
        <dbReference type="ARBA" id="ARBA00023163"/>
    </source>
</evidence>
<feature type="domain" description="RNA polymerase sigma factor 70 region 4 type 2" evidence="8">
    <location>
        <begin position="124"/>
        <end position="174"/>
    </location>
</feature>
<organism evidence="9 10">
    <name type="scientific">Paenibacillus plantiphilus</name>
    <dbReference type="NCBI Taxonomy" id="2905650"/>
    <lineage>
        <taxon>Bacteria</taxon>
        <taxon>Bacillati</taxon>
        <taxon>Bacillota</taxon>
        <taxon>Bacilli</taxon>
        <taxon>Bacillales</taxon>
        <taxon>Paenibacillaceae</taxon>
        <taxon>Paenibacillus</taxon>
    </lineage>
</organism>